<feature type="region of interest" description="Disordered" evidence="2">
    <location>
        <begin position="830"/>
        <end position="894"/>
    </location>
</feature>
<reference evidence="4 5" key="1">
    <citation type="journal article" date="2020" name="ISME J.">
        <title>Uncovering the hidden diversity of litter-decomposition mechanisms in mushroom-forming fungi.</title>
        <authorList>
            <person name="Floudas D."/>
            <person name="Bentzer J."/>
            <person name="Ahren D."/>
            <person name="Johansson T."/>
            <person name="Persson P."/>
            <person name="Tunlid A."/>
        </authorList>
    </citation>
    <scope>NUCLEOTIDE SEQUENCE [LARGE SCALE GENOMIC DNA]</scope>
    <source>
        <strain evidence="4 5">CBS 146.42</strain>
    </source>
</reference>
<evidence type="ECO:0000259" key="3">
    <source>
        <dbReference type="Pfam" id="PF24883"/>
    </source>
</evidence>
<feature type="domain" description="Nephrocystin 3-like N-terminal" evidence="3">
    <location>
        <begin position="31"/>
        <end position="209"/>
    </location>
</feature>
<dbReference type="SUPFAM" id="SSF52540">
    <property type="entry name" value="P-loop containing nucleoside triphosphate hydrolases"/>
    <property type="match status" value="1"/>
</dbReference>
<keyword evidence="5" id="KW-1185">Reference proteome</keyword>
<dbReference type="PANTHER" id="PTHR10039">
    <property type="entry name" value="AMELOGENIN"/>
    <property type="match status" value="1"/>
</dbReference>
<proteinExistence type="predicted"/>
<gene>
    <name evidence="4" type="ORF">D9756_008970</name>
</gene>
<dbReference type="Pfam" id="PF24883">
    <property type="entry name" value="NPHP3_N"/>
    <property type="match status" value="1"/>
</dbReference>
<evidence type="ECO:0000313" key="5">
    <source>
        <dbReference type="Proteomes" id="UP000559027"/>
    </source>
</evidence>
<dbReference type="OrthoDB" id="5967843at2759"/>
<name>A0A8H5CX40_9AGAR</name>
<dbReference type="Proteomes" id="UP000559027">
    <property type="component" value="Unassembled WGS sequence"/>
</dbReference>
<evidence type="ECO:0000313" key="4">
    <source>
        <dbReference type="EMBL" id="KAF5349624.1"/>
    </source>
</evidence>
<feature type="compositionally biased region" description="Low complexity" evidence="2">
    <location>
        <begin position="844"/>
        <end position="863"/>
    </location>
</feature>
<dbReference type="InterPro" id="IPR056884">
    <property type="entry name" value="NPHP3-like_N"/>
</dbReference>
<dbReference type="PANTHER" id="PTHR10039:SF17">
    <property type="entry name" value="FUNGAL STAND N-TERMINAL GOODBYE DOMAIN-CONTAINING PROTEIN-RELATED"/>
    <property type="match status" value="1"/>
</dbReference>
<dbReference type="AlphaFoldDB" id="A0A8H5CX40"/>
<dbReference type="EMBL" id="JAACJO010000016">
    <property type="protein sequence ID" value="KAF5349624.1"/>
    <property type="molecule type" value="Genomic_DNA"/>
</dbReference>
<evidence type="ECO:0000256" key="1">
    <source>
        <dbReference type="ARBA" id="ARBA00022737"/>
    </source>
</evidence>
<protein>
    <recommendedName>
        <fullName evidence="3">Nephrocystin 3-like N-terminal domain-containing protein</fullName>
    </recommendedName>
</protein>
<evidence type="ECO:0000256" key="2">
    <source>
        <dbReference type="SAM" id="MobiDB-lite"/>
    </source>
</evidence>
<keyword evidence="1" id="KW-0677">Repeat</keyword>
<feature type="compositionally biased region" description="Basic and acidic residues" evidence="2">
    <location>
        <begin position="885"/>
        <end position="894"/>
    </location>
</feature>
<comment type="caution">
    <text evidence="4">The sequence shown here is derived from an EMBL/GenBank/DDBJ whole genome shotgun (WGS) entry which is preliminary data.</text>
</comment>
<dbReference type="InterPro" id="IPR027417">
    <property type="entry name" value="P-loop_NTPase"/>
</dbReference>
<sequence length="894" mass="99289">MSTSNPNILFDAIHDSPSQWATNSTHTVLSDEKSLQGMLQGQCDGLYELLWVHGPAGVGKTSITHSLAQKLIRGPTTSTFMSTPDYLGSSLSFSSRNGITDHRKLFPTLAHRLAASSQVLARHIRSAFQANPQALHLSLKDQCEKLIVQPIRAWAPSAIGQQDILMLIDGLEQCDGGEMTQIEIIQVIHKVFSSLTIDNIRWRWVISSRPEAWLHTTFLSLPSSRIKIIPISLATAKETEEYILAAVDTRRTRSNISLRAYASPSTRINARAMENLRWHSGGHLGYLASLFAYINDPDANDGVRLREVTSHVEYASFKHNRTNMFSQLDAMYHDILSHVSLLSHETTKRVLGAISLMQPSNSNETTPDATTVASLLGLTLQELYEALYHLHSVVNSPVQGANGSLTDPELKFHHKSFDAFLRNNTRSHNWAIDVAAAHADLAKCCMKHINAGSGRNRNQAALAYATKRWFIHCWRTDMGGEDSADTAFALLPQLYDMDFRNLPPVVDRYFVEWLLRVQELTMSEYLVLNSGPGYAPEEPVPWSYNTQYSPDWSQLAVYSRPRASIFDHERGVRMRRLPARPTYILGIEPEKQILLVPMFEEKDWRRQDVNFNVIGPKEKCWDLIRGFRATVLSDELREEIYSGGGSANVRTQFTPNTDALLGQDPATEEAGILGGSDYDELVARSLAWAEENGESEYDRLLAQSLAWEEENARYFEEQQIEPELAVSARTPFGSANGGDDIGDFPGLLTALAASRITEQADYVVNKTLKEREIAETAASENDLSYHDRESDALWREQSLNAGAEGPTRINAIPEGTDTGLLALSQSLLQDADRDGPGEGGTRTNDVSDNDGGSDSGSGIIVVGQGEWSEDRHGSNNSDGGESFELIERDEALSR</sequence>
<accession>A0A8H5CX40</accession>
<organism evidence="4 5">
    <name type="scientific">Leucocoprinus leucothites</name>
    <dbReference type="NCBI Taxonomy" id="201217"/>
    <lineage>
        <taxon>Eukaryota</taxon>
        <taxon>Fungi</taxon>
        <taxon>Dikarya</taxon>
        <taxon>Basidiomycota</taxon>
        <taxon>Agaricomycotina</taxon>
        <taxon>Agaricomycetes</taxon>
        <taxon>Agaricomycetidae</taxon>
        <taxon>Agaricales</taxon>
        <taxon>Agaricineae</taxon>
        <taxon>Agaricaceae</taxon>
        <taxon>Leucocoprinus</taxon>
    </lineage>
</organism>